<dbReference type="GeneID" id="19893873"/>
<dbReference type="EMBL" id="AFWA02000005">
    <property type="protein sequence ID" value="EMR11741.1"/>
    <property type="molecule type" value="Genomic_DNA"/>
</dbReference>
<dbReference type="AlphaFoldDB" id="M7NX55"/>
<evidence type="ECO:0000313" key="9">
    <source>
        <dbReference type="Proteomes" id="UP000011958"/>
    </source>
</evidence>
<accession>M7NX55</accession>
<dbReference type="PANTHER" id="PTHR10534">
    <property type="entry name" value="PYRIDOXAL KINASE"/>
    <property type="match status" value="1"/>
</dbReference>
<dbReference type="VEuPathDB" id="FungiDB:PNEG_00175"/>
<evidence type="ECO:0000256" key="5">
    <source>
        <dbReference type="ARBA" id="ARBA00022777"/>
    </source>
</evidence>
<proteinExistence type="inferred from homology"/>
<evidence type="ECO:0000256" key="2">
    <source>
        <dbReference type="ARBA" id="ARBA00012104"/>
    </source>
</evidence>
<dbReference type="OMA" id="HTQYGQW"/>
<evidence type="ECO:0000256" key="4">
    <source>
        <dbReference type="ARBA" id="ARBA00022741"/>
    </source>
</evidence>
<keyword evidence="5 8" id="KW-0418">Kinase</keyword>
<comment type="caution">
    <text evidence="8">The sequence shown here is derived from an EMBL/GenBank/DDBJ whole genome shotgun (WGS) entry which is preliminary data.</text>
</comment>
<keyword evidence="9" id="KW-1185">Reference proteome</keyword>
<organism evidence="8 9">
    <name type="scientific">Pneumocystis murina (strain B123)</name>
    <name type="common">Mouse pneumocystis pneumonia agent</name>
    <name type="synonym">Pneumocystis carinii f. sp. muris</name>
    <dbReference type="NCBI Taxonomy" id="1069680"/>
    <lineage>
        <taxon>Eukaryota</taxon>
        <taxon>Fungi</taxon>
        <taxon>Dikarya</taxon>
        <taxon>Ascomycota</taxon>
        <taxon>Taphrinomycotina</taxon>
        <taxon>Pneumocystomycetes</taxon>
        <taxon>Pneumocystaceae</taxon>
        <taxon>Pneumocystis</taxon>
    </lineage>
</organism>
<dbReference type="GO" id="GO:0005829">
    <property type="term" value="C:cytosol"/>
    <property type="evidence" value="ECO:0007669"/>
    <property type="project" value="TreeGrafter"/>
</dbReference>
<dbReference type="PANTHER" id="PTHR10534:SF2">
    <property type="entry name" value="PYRIDOXAL KINASE"/>
    <property type="match status" value="1"/>
</dbReference>
<comment type="similarity">
    <text evidence="1">Belongs to the pyridoxine kinase family.</text>
</comment>
<keyword evidence="6" id="KW-0067">ATP-binding</keyword>
<reference evidence="9" key="1">
    <citation type="journal article" date="2016" name="Nat. Commun.">
        <title>Genome analysis of three Pneumocystis species reveals adaptation mechanisms to life exclusively in mammalian hosts.</title>
        <authorList>
            <person name="Ma L."/>
            <person name="Chen Z."/>
            <person name="Huang D.W."/>
            <person name="Kutty G."/>
            <person name="Ishihara M."/>
            <person name="Wang H."/>
            <person name="Abouelleil A."/>
            <person name="Bishop L."/>
            <person name="Davey E."/>
            <person name="Deng R."/>
            <person name="Deng X."/>
            <person name="Fan L."/>
            <person name="Fantoni G."/>
            <person name="Fitzgerald M."/>
            <person name="Gogineni E."/>
            <person name="Goldberg J.M."/>
            <person name="Handley G."/>
            <person name="Hu X."/>
            <person name="Huber C."/>
            <person name="Jiao X."/>
            <person name="Jones K."/>
            <person name="Levin J.Z."/>
            <person name="Liu Y."/>
            <person name="Macdonald P."/>
            <person name="Melnikov A."/>
            <person name="Raley C."/>
            <person name="Sassi M."/>
            <person name="Sherman B.T."/>
            <person name="Song X."/>
            <person name="Sykes S."/>
            <person name="Tran B."/>
            <person name="Walsh L."/>
            <person name="Xia Y."/>
            <person name="Yang J."/>
            <person name="Young S."/>
            <person name="Zeng Q."/>
            <person name="Zheng X."/>
            <person name="Stephens R."/>
            <person name="Nusbaum C."/>
            <person name="Birren B.W."/>
            <person name="Azadi P."/>
            <person name="Lempicki R.A."/>
            <person name="Cuomo C.A."/>
            <person name="Kovacs J.A."/>
        </authorList>
    </citation>
    <scope>NUCLEOTIDE SEQUENCE [LARGE SCALE GENOMIC DNA]</scope>
    <source>
        <strain evidence="9">B123</strain>
    </source>
</reference>
<evidence type="ECO:0000256" key="1">
    <source>
        <dbReference type="ARBA" id="ARBA00008805"/>
    </source>
</evidence>
<dbReference type="Gene3D" id="3.40.1190.20">
    <property type="match status" value="1"/>
</dbReference>
<dbReference type="GO" id="GO:0005524">
    <property type="term" value="F:ATP binding"/>
    <property type="evidence" value="ECO:0007669"/>
    <property type="project" value="UniProtKB-KW"/>
</dbReference>
<dbReference type="STRING" id="1069680.M7NX55"/>
<dbReference type="HOGENOM" id="CLU_046496_1_0_1"/>
<evidence type="ECO:0000259" key="7">
    <source>
        <dbReference type="Pfam" id="PF08543"/>
    </source>
</evidence>
<feature type="domain" description="Pyridoxamine kinase/Phosphomethylpyrimidine kinase" evidence="7">
    <location>
        <begin position="85"/>
        <end position="238"/>
    </location>
</feature>
<keyword evidence="4" id="KW-0547">Nucleotide-binding</keyword>
<evidence type="ECO:0000313" key="8">
    <source>
        <dbReference type="EMBL" id="EMR11741.1"/>
    </source>
</evidence>
<dbReference type="OrthoDB" id="2104723at2759"/>
<keyword evidence="3" id="KW-0808">Transferase</keyword>
<name>M7NX55_PNEMU</name>
<dbReference type="InterPro" id="IPR004625">
    <property type="entry name" value="PyrdxlKinase"/>
</dbReference>
<dbReference type="SUPFAM" id="SSF53613">
    <property type="entry name" value="Ribokinase-like"/>
    <property type="match status" value="1"/>
</dbReference>
<evidence type="ECO:0000256" key="6">
    <source>
        <dbReference type="ARBA" id="ARBA00022840"/>
    </source>
</evidence>
<dbReference type="GO" id="GO:0008478">
    <property type="term" value="F:pyridoxal kinase activity"/>
    <property type="evidence" value="ECO:0007669"/>
    <property type="project" value="UniProtKB-EC"/>
</dbReference>
<dbReference type="NCBIfam" id="TIGR00687">
    <property type="entry name" value="pyridox_kin"/>
    <property type="match status" value="1"/>
</dbReference>
<dbReference type="InterPro" id="IPR013749">
    <property type="entry name" value="PM/HMP-P_kinase-1"/>
</dbReference>
<dbReference type="CDD" id="cd01173">
    <property type="entry name" value="pyridoxal_pyridoxamine_kinase"/>
    <property type="match status" value="1"/>
</dbReference>
<evidence type="ECO:0000256" key="3">
    <source>
        <dbReference type="ARBA" id="ARBA00022679"/>
    </source>
</evidence>
<dbReference type="eggNOG" id="KOG2599">
    <property type="taxonomic scope" value="Eukaryota"/>
</dbReference>
<dbReference type="Pfam" id="PF08543">
    <property type="entry name" value="Phos_pyr_kin"/>
    <property type="match status" value="1"/>
</dbReference>
<dbReference type="Proteomes" id="UP000011958">
    <property type="component" value="Unassembled WGS sequence"/>
</dbReference>
<sequence>MSNLSFKKILSIQSNVSSGYCGNRCATFPLQLLGFEVSTIHTVQFSNHTGYGRWRGQVFKGQHIMDLFEGLKENGFTKEFDFLLTGYVRGKEGIETITNIIKDLKTTNPEIGWLLDPVLGDERGFYVSPDVIPTYKQLIPMSDLITPNQFEAELLSGQKITSIESLMICLERLHKNHTLKHVVITSVQFDNDKEHLYVIGSSCKSDYTPRAVKITVPYYKQVFSGVGDLFSALLLGRLNNDIKLFPSDEIPATSLPLTIALEIVVSSVQLVIRNTLKSIQDASVDQDKLSKVEMAKLSELRIIQSQDCLKNPSIEFKAVVLS</sequence>
<dbReference type="RefSeq" id="XP_007872036.1">
    <property type="nucleotide sequence ID" value="XM_007873845.1"/>
</dbReference>
<dbReference type="GO" id="GO:0009443">
    <property type="term" value="P:pyridoxal 5'-phosphate salvage"/>
    <property type="evidence" value="ECO:0007669"/>
    <property type="project" value="InterPro"/>
</dbReference>
<gene>
    <name evidence="8" type="ORF">PNEG_00175</name>
</gene>
<dbReference type="EC" id="2.7.1.35" evidence="2"/>
<protein>
    <recommendedName>
        <fullName evidence="2">pyridoxal kinase</fullName>
        <ecNumber evidence="2">2.7.1.35</ecNumber>
    </recommendedName>
</protein>
<dbReference type="InterPro" id="IPR029056">
    <property type="entry name" value="Ribokinase-like"/>
</dbReference>